<feature type="region of interest" description="Disordered" evidence="1">
    <location>
        <begin position="1"/>
        <end position="55"/>
    </location>
</feature>
<dbReference type="AlphaFoldDB" id="A0A401TEC9"/>
<evidence type="ECO:0000313" key="2">
    <source>
        <dbReference type="EMBL" id="GCC40975.1"/>
    </source>
</evidence>
<accession>A0A401TEC9</accession>
<evidence type="ECO:0000256" key="1">
    <source>
        <dbReference type="SAM" id="MobiDB-lite"/>
    </source>
</evidence>
<reference evidence="2 3" key="1">
    <citation type="journal article" date="2018" name="Nat. Ecol. Evol.">
        <title>Shark genomes provide insights into elasmobranch evolution and the origin of vertebrates.</title>
        <authorList>
            <person name="Hara Y"/>
            <person name="Yamaguchi K"/>
            <person name="Onimaru K"/>
            <person name="Kadota M"/>
            <person name="Koyanagi M"/>
            <person name="Keeley SD"/>
            <person name="Tatsumi K"/>
            <person name="Tanaka K"/>
            <person name="Motone F"/>
            <person name="Kageyama Y"/>
            <person name="Nozu R"/>
            <person name="Adachi N"/>
            <person name="Nishimura O"/>
            <person name="Nakagawa R"/>
            <person name="Tanegashima C"/>
            <person name="Kiyatake I"/>
            <person name="Matsumoto R"/>
            <person name="Murakumo K"/>
            <person name="Nishida K"/>
            <person name="Terakita A"/>
            <person name="Kuratani S"/>
            <person name="Sato K"/>
            <person name="Hyodo S Kuraku.S."/>
        </authorList>
    </citation>
    <scope>NUCLEOTIDE SEQUENCE [LARGE SCALE GENOMIC DNA]</scope>
</reference>
<feature type="compositionally biased region" description="Polar residues" evidence="1">
    <location>
        <begin position="32"/>
        <end position="47"/>
    </location>
</feature>
<gene>
    <name evidence="2" type="ORF">chiPu_0024655</name>
</gene>
<comment type="caution">
    <text evidence="2">The sequence shown here is derived from an EMBL/GenBank/DDBJ whole genome shotgun (WGS) entry which is preliminary data.</text>
</comment>
<dbReference type="EMBL" id="BEZZ01043585">
    <property type="protein sequence ID" value="GCC40975.1"/>
    <property type="molecule type" value="Genomic_DNA"/>
</dbReference>
<keyword evidence="3" id="KW-1185">Reference proteome</keyword>
<organism evidence="2 3">
    <name type="scientific">Chiloscyllium punctatum</name>
    <name type="common">Brownbanded bambooshark</name>
    <name type="synonym">Hemiscyllium punctatum</name>
    <dbReference type="NCBI Taxonomy" id="137246"/>
    <lineage>
        <taxon>Eukaryota</taxon>
        <taxon>Metazoa</taxon>
        <taxon>Chordata</taxon>
        <taxon>Craniata</taxon>
        <taxon>Vertebrata</taxon>
        <taxon>Chondrichthyes</taxon>
        <taxon>Elasmobranchii</taxon>
        <taxon>Galeomorphii</taxon>
        <taxon>Galeoidea</taxon>
        <taxon>Orectolobiformes</taxon>
        <taxon>Hemiscylliidae</taxon>
        <taxon>Chiloscyllium</taxon>
    </lineage>
</organism>
<name>A0A401TEC9_CHIPU</name>
<evidence type="ECO:0000313" key="3">
    <source>
        <dbReference type="Proteomes" id="UP000287033"/>
    </source>
</evidence>
<feature type="non-terminal residue" evidence="2">
    <location>
        <position position="67"/>
    </location>
</feature>
<protein>
    <submittedName>
        <fullName evidence="2">Uncharacterized protein</fullName>
    </submittedName>
</protein>
<proteinExistence type="predicted"/>
<dbReference type="Proteomes" id="UP000287033">
    <property type="component" value="Unassembled WGS sequence"/>
</dbReference>
<sequence length="67" mass="7266">MIKQEPNPLPEPCHVSPPTQISALSGEHMTSAPPSNTTDNLAQTEPSTVPHIKVEPKDLNQFLSVHT</sequence>